<feature type="transmembrane region" description="Helical" evidence="2">
    <location>
        <begin position="188"/>
        <end position="209"/>
    </location>
</feature>
<accession>A0ABN3RD23</accession>
<reference evidence="3 4" key="1">
    <citation type="journal article" date="2019" name="Int. J. Syst. Evol. Microbiol.">
        <title>The Global Catalogue of Microorganisms (GCM) 10K type strain sequencing project: providing services to taxonomists for standard genome sequencing and annotation.</title>
        <authorList>
            <consortium name="The Broad Institute Genomics Platform"/>
            <consortium name="The Broad Institute Genome Sequencing Center for Infectious Disease"/>
            <person name="Wu L."/>
            <person name="Ma J."/>
        </authorList>
    </citation>
    <scope>NUCLEOTIDE SEQUENCE [LARGE SCALE GENOMIC DNA]</scope>
    <source>
        <strain evidence="3 4">JCM 4524</strain>
    </source>
</reference>
<evidence type="ECO:0000313" key="4">
    <source>
        <dbReference type="Proteomes" id="UP001500151"/>
    </source>
</evidence>
<evidence type="ECO:0000256" key="1">
    <source>
        <dbReference type="SAM" id="MobiDB-lite"/>
    </source>
</evidence>
<gene>
    <name evidence="3" type="ORF">GCM10010307_56620</name>
</gene>
<sequence>MPEPHLMAHLRSTVWGPAEFVGLPPWWLAAEGLLVGCVGVGAIVGATVVGAWYGIPGLADGEGGLVCAVALVLYLCVMRAGRALVGIVALLGVCLALQAPQAAVGLVLAERGRVESAVVTSVEGGPGAFSGRGRYLCSVADSDGVPLNVRIWRGCDQATRPGDELAVVYDAKGRVPPRGVEAGTYRSAALRGLGGWAVTLVTACVVAVVRSYRLSRTASGPPAWQDSAAGTDRAAQPPPC</sequence>
<dbReference type="EMBL" id="BAAASJ010000076">
    <property type="protein sequence ID" value="GAA2648746.1"/>
    <property type="molecule type" value="Genomic_DNA"/>
</dbReference>
<comment type="caution">
    <text evidence="3">The sequence shown here is derived from an EMBL/GenBank/DDBJ whole genome shotgun (WGS) entry which is preliminary data.</text>
</comment>
<feature type="transmembrane region" description="Helical" evidence="2">
    <location>
        <begin position="33"/>
        <end position="55"/>
    </location>
</feature>
<feature type="transmembrane region" description="Helical" evidence="2">
    <location>
        <begin position="61"/>
        <end position="77"/>
    </location>
</feature>
<evidence type="ECO:0000313" key="3">
    <source>
        <dbReference type="EMBL" id="GAA2648746.1"/>
    </source>
</evidence>
<proteinExistence type="predicted"/>
<protein>
    <recommendedName>
        <fullName evidence="5">DUF3592 domain-containing protein</fullName>
    </recommendedName>
</protein>
<keyword evidence="4" id="KW-1185">Reference proteome</keyword>
<feature type="region of interest" description="Disordered" evidence="1">
    <location>
        <begin position="217"/>
        <end position="240"/>
    </location>
</feature>
<evidence type="ECO:0008006" key="5">
    <source>
        <dbReference type="Google" id="ProtNLM"/>
    </source>
</evidence>
<keyword evidence="2" id="KW-0812">Transmembrane</keyword>
<organism evidence="3 4">
    <name type="scientific">Streptomyces vastus</name>
    <dbReference type="NCBI Taxonomy" id="285451"/>
    <lineage>
        <taxon>Bacteria</taxon>
        <taxon>Bacillati</taxon>
        <taxon>Actinomycetota</taxon>
        <taxon>Actinomycetes</taxon>
        <taxon>Kitasatosporales</taxon>
        <taxon>Streptomycetaceae</taxon>
        <taxon>Streptomyces</taxon>
    </lineage>
</organism>
<feature type="transmembrane region" description="Helical" evidence="2">
    <location>
        <begin position="84"/>
        <end position="109"/>
    </location>
</feature>
<keyword evidence="2" id="KW-0472">Membrane</keyword>
<keyword evidence="2" id="KW-1133">Transmembrane helix</keyword>
<dbReference type="Proteomes" id="UP001500151">
    <property type="component" value="Unassembled WGS sequence"/>
</dbReference>
<name>A0ABN3RD23_9ACTN</name>
<evidence type="ECO:0000256" key="2">
    <source>
        <dbReference type="SAM" id="Phobius"/>
    </source>
</evidence>